<evidence type="ECO:0000313" key="2">
    <source>
        <dbReference type="EMBL" id="MBV6324738.1"/>
    </source>
</evidence>
<evidence type="ECO:0000313" key="3">
    <source>
        <dbReference type="EMBL" id="MCP2009061.1"/>
    </source>
</evidence>
<reference evidence="3" key="2">
    <citation type="submission" date="2022-03" db="EMBL/GenBank/DDBJ databases">
        <title>Genome Encyclopedia of Bacteria and Archaea VI: Functional Genomics of Type Strains.</title>
        <authorList>
            <person name="Whitman W."/>
        </authorList>
    </citation>
    <scope>NUCLEOTIDE SEQUENCE</scope>
    <source>
        <strain evidence="3">HSC-15S17</strain>
    </source>
</reference>
<evidence type="ECO:0000313" key="5">
    <source>
        <dbReference type="Proteomes" id="UP001162889"/>
    </source>
</evidence>
<dbReference type="EMBL" id="JAHTGR010000020">
    <property type="protein sequence ID" value="MBV6324738.1"/>
    <property type="molecule type" value="Genomic_DNA"/>
</dbReference>
<keyword evidence="1" id="KW-1133">Transmembrane helix</keyword>
<dbReference type="Proteomes" id="UP001162889">
    <property type="component" value="Unassembled WGS sequence"/>
</dbReference>
<name>A0AA41H9Z6_9BURK</name>
<dbReference type="RefSeq" id="WP_217945653.1">
    <property type="nucleotide sequence ID" value="NZ_JAHTGR010000020.1"/>
</dbReference>
<evidence type="ECO:0000313" key="4">
    <source>
        <dbReference type="Proteomes" id="UP001155901"/>
    </source>
</evidence>
<evidence type="ECO:0000256" key="1">
    <source>
        <dbReference type="SAM" id="Phobius"/>
    </source>
</evidence>
<dbReference type="AlphaFoldDB" id="A0AA41H9Z6"/>
<keyword evidence="1" id="KW-0812">Transmembrane</keyword>
<organism evidence="2 4">
    <name type="scientific">Duganella violaceipulchra</name>
    <dbReference type="NCBI Taxonomy" id="2849652"/>
    <lineage>
        <taxon>Bacteria</taxon>
        <taxon>Pseudomonadati</taxon>
        <taxon>Pseudomonadota</taxon>
        <taxon>Betaproteobacteria</taxon>
        <taxon>Burkholderiales</taxon>
        <taxon>Oxalobacteraceae</taxon>
        <taxon>Telluria group</taxon>
        <taxon>Duganella</taxon>
    </lineage>
</organism>
<keyword evidence="5" id="KW-1185">Reference proteome</keyword>
<feature type="transmembrane region" description="Helical" evidence="1">
    <location>
        <begin position="97"/>
        <end position="118"/>
    </location>
</feature>
<proteinExistence type="predicted"/>
<feature type="transmembrane region" description="Helical" evidence="1">
    <location>
        <begin position="31"/>
        <end position="50"/>
    </location>
</feature>
<reference evidence="2" key="1">
    <citation type="submission" date="2021-07" db="EMBL/GenBank/DDBJ databases">
        <title>Characterization of violacein-producing bacteria and related species.</title>
        <authorList>
            <person name="Wilson H.S."/>
            <person name="De Leon M.E."/>
        </authorList>
    </citation>
    <scope>NUCLEOTIDE SEQUENCE</scope>
    <source>
        <strain evidence="2">HSC-15S17</strain>
    </source>
</reference>
<dbReference type="EMBL" id="JALJZU010000005">
    <property type="protein sequence ID" value="MCP2009061.1"/>
    <property type="molecule type" value="Genomic_DNA"/>
</dbReference>
<feature type="transmembrane region" description="Helical" evidence="1">
    <location>
        <begin position="62"/>
        <end position="82"/>
    </location>
</feature>
<accession>A0AA41H9Z6</accession>
<dbReference type="Proteomes" id="UP001155901">
    <property type="component" value="Unassembled WGS sequence"/>
</dbReference>
<protein>
    <submittedName>
        <fullName evidence="2">Uncharacterized protein</fullName>
    </submittedName>
</protein>
<sequence length="119" mass="13245">MKKKIEIFLLALFAFMGLVSGFFDARKLSEPAWWSLFSTFLVGIAIFYWYRVDSIQKEFKRSFILSVGVVAVAPLAIPLYVFSSNEKGLRLRALGRVLGYTCLLILMGVVGGIVGSLIS</sequence>
<keyword evidence="1" id="KW-0472">Membrane</keyword>
<comment type="caution">
    <text evidence="2">The sequence shown here is derived from an EMBL/GenBank/DDBJ whole genome shotgun (WGS) entry which is preliminary data.</text>
</comment>
<gene>
    <name evidence="2" type="ORF">KVP70_27815</name>
    <name evidence="3" type="ORF">L1274_002774</name>
</gene>